<evidence type="ECO:0000256" key="6">
    <source>
        <dbReference type="ARBA" id="ARBA00022679"/>
    </source>
</evidence>
<evidence type="ECO:0000256" key="17">
    <source>
        <dbReference type="ARBA" id="ARBA00049079"/>
    </source>
</evidence>
<dbReference type="Gene3D" id="1.25.10.10">
    <property type="entry name" value="Leucine-rich Repeat Variant"/>
    <property type="match status" value="1"/>
</dbReference>
<evidence type="ECO:0000256" key="5">
    <source>
        <dbReference type="ARBA" id="ARBA00022603"/>
    </source>
</evidence>
<keyword evidence="8" id="KW-0531">Neurotransmitter degradation</keyword>
<evidence type="ECO:0000256" key="1">
    <source>
        <dbReference type="ARBA" id="ARBA00003256"/>
    </source>
</evidence>
<evidence type="ECO:0000256" key="14">
    <source>
        <dbReference type="ARBA" id="ARBA00047586"/>
    </source>
</evidence>
<dbReference type="Pfam" id="PF01596">
    <property type="entry name" value="Methyltransf_3"/>
    <property type="match status" value="1"/>
</dbReference>
<dbReference type="InterPro" id="IPR029063">
    <property type="entry name" value="SAM-dependent_MTases_sf"/>
</dbReference>
<dbReference type="GO" id="GO:0042424">
    <property type="term" value="P:catecholamine catabolic process"/>
    <property type="evidence" value="ECO:0007669"/>
    <property type="project" value="TreeGrafter"/>
</dbReference>
<dbReference type="PANTHER" id="PTHR43836:SF3">
    <property type="entry name" value="CATECHOL O-METHYLTRANSFERASE"/>
    <property type="match status" value="1"/>
</dbReference>
<comment type="catalytic activity">
    <reaction evidence="12">
        <text>4-hydroxy-17beta-estradiol + S-adenosyl-L-methionine = 4-methoxy-17beta-estradiol + S-adenosyl-L-homocysteine + H(+)</text>
        <dbReference type="Rhea" id="RHEA:53096"/>
        <dbReference type="ChEBI" id="CHEBI:15378"/>
        <dbReference type="ChEBI" id="CHEBI:57856"/>
        <dbReference type="ChEBI" id="CHEBI:59789"/>
        <dbReference type="ChEBI" id="CHEBI:62845"/>
        <dbReference type="ChEBI" id="CHEBI:136975"/>
    </reaction>
    <physiologicalReaction direction="left-to-right" evidence="12">
        <dbReference type="Rhea" id="RHEA:53097"/>
    </physiologicalReaction>
</comment>
<dbReference type="Gene3D" id="3.40.50.150">
    <property type="entry name" value="Vaccinia Virus protein VP39"/>
    <property type="match status" value="1"/>
</dbReference>
<dbReference type="EMBL" id="MKHE01000005">
    <property type="protein sequence ID" value="OWK14269.1"/>
    <property type="molecule type" value="Genomic_DNA"/>
</dbReference>
<evidence type="ECO:0000256" key="11">
    <source>
        <dbReference type="ARBA" id="ARBA00047302"/>
    </source>
</evidence>
<evidence type="ECO:0000256" key="13">
    <source>
        <dbReference type="ARBA" id="ARBA00047582"/>
    </source>
</evidence>
<dbReference type="InterPro" id="IPR002935">
    <property type="entry name" value="SAM_O-MeTrfase"/>
</dbReference>
<comment type="catalytic activity">
    <reaction evidence="13">
        <text>a catechol + S-adenosyl-L-methionine = a guaiacol + S-adenosyl-L-homocysteine + H(+)</text>
        <dbReference type="Rhea" id="RHEA:17877"/>
        <dbReference type="ChEBI" id="CHEBI:15378"/>
        <dbReference type="ChEBI" id="CHEBI:33566"/>
        <dbReference type="ChEBI" id="CHEBI:57856"/>
        <dbReference type="ChEBI" id="CHEBI:59789"/>
        <dbReference type="ChEBI" id="CHEBI:134251"/>
        <dbReference type="EC" id="2.1.1.6"/>
    </reaction>
    <physiologicalReaction direction="left-to-right" evidence="13">
        <dbReference type="Rhea" id="RHEA:17878"/>
    </physiologicalReaction>
</comment>
<dbReference type="GO" id="GO:0016206">
    <property type="term" value="F:catechol O-methyltransferase activity"/>
    <property type="evidence" value="ECO:0007669"/>
    <property type="project" value="UniProtKB-EC"/>
</dbReference>
<evidence type="ECO:0000256" key="12">
    <source>
        <dbReference type="ARBA" id="ARBA00047350"/>
    </source>
</evidence>
<dbReference type="AlphaFoldDB" id="A0A212D7N7"/>
<evidence type="ECO:0000256" key="3">
    <source>
        <dbReference type="ARBA" id="ARBA00012880"/>
    </source>
</evidence>
<protein>
    <recommendedName>
        <fullName evidence="4">Catechol O-methyltransferase</fullName>
        <ecNumber evidence="3">2.1.1.6</ecNumber>
    </recommendedName>
</protein>
<accession>A0A212D7N7</accession>
<dbReference type="Proteomes" id="UP000242450">
    <property type="component" value="Chromosome 5"/>
</dbReference>
<dbReference type="SUPFAM" id="SSF53335">
    <property type="entry name" value="S-adenosyl-L-methionine-dependent methyltransferases"/>
    <property type="match status" value="1"/>
</dbReference>
<proteinExistence type="inferred from homology"/>
<evidence type="ECO:0000256" key="7">
    <source>
        <dbReference type="ARBA" id="ARBA00022691"/>
    </source>
</evidence>
<dbReference type="InterPro" id="IPR000225">
    <property type="entry name" value="Armadillo"/>
</dbReference>
<evidence type="ECO:0000256" key="8">
    <source>
        <dbReference type="ARBA" id="ARBA00022867"/>
    </source>
</evidence>
<gene>
    <name evidence="19" type="ORF">Celaphus_00000015</name>
</gene>
<dbReference type="PANTHER" id="PTHR43836">
    <property type="entry name" value="CATECHOL O-METHYLTRANSFERASE 1-RELATED"/>
    <property type="match status" value="1"/>
</dbReference>
<dbReference type="GO" id="GO:0032259">
    <property type="term" value="P:methylation"/>
    <property type="evidence" value="ECO:0007669"/>
    <property type="project" value="UniProtKB-KW"/>
</dbReference>
<comment type="subcellular location">
    <subcellularLocation>
        <location evidence="2">Cell membrane</location>
        <topology evidence="2">Single-pass type II membrane protein</topology>
        <orientation evidence="2">Extracellular side</orientation>
    </subcellularLocation>
</comment>
<keyword evidence="20" id="KW-1185">Reference proteome</keyword>
<name>A0A212D7N7_CEREH</name>
<evidence type="ECO:0000313" key="20">
    <source>
        <dbReference type="Proteomes" id="UP000242450"/>
    </source>
</evidence>
<feature type="compositionally biased region" description="Low complexity" evidence="18">
    <location>
        <begin position="98"/>
        <end position="107"/>
    </location>
</feature>
<evidence type="ECO:0000256" key="4">
    <source>
        <dbReference type="ARBA" id="ARBA00016706"/>
    </source>
</evidence>
<feature type="region of interest" description="Disordered" evidence="18">
    <location>
        <begin position="98"/>
        <end position="119"/>
    </location>
</feature>
<dbReference type="InterPro" id="IPR011989">
    <property type="entry name" value="ARM-like"/>
</dbReference>
<comment type="catalytic activity">
    <reaction evidence="16">
        <text>4-hydroxyestrone + S-adenosyl-L-methionine = 4-methoxyestrone + S-adenosyl-L-homocysteine + H(+)</text>
        <dbReference type="Rhea" id="RHEA:53104"/>
        <dbReference type="ChEBI" id="CHEBI:15378"/>
        <dbReference type="ChEBI" id="CHEBI:57856"/>
        <dbReference type="ChEBI" id="CHEBI:59789"/>
        <dbReference type="ChEBI" id="CHEBI:87602"/>
        <dbReference type="ChEBI" id="CHEBI:136972"/>
    </reaction>
    <physiologicalReaction direction="left-to-right" evidence="16">
        <dbReference type="Rhea" id="RHEA:53105"/>
    </physiologicalReaction>
</comment>
<comment type="function">
    <text evidence="1">Catalyzes the O-methylation, and thereby the inactivation, of catecholamine neurotransmitters and catechol hormones. Also shortens the biological half-lives of certain neuroactive drugs, like L-DOPA, alpha-methyl DOPA and isoproterenol.</text>
</comment>
<keyword evidence="9" id="KW-0128">Catecholamine metabolism</keyword>
<feature type="region of interest" description="Disordered" evidence="18">
    <location>
        <begin position="322"/>
        <end position="343"/>
    </location>
</feature>
<reference evidence="19 20" key="1">
    <citation type="journal article" date="2018" name="Mol. Genet. Genomics">
        <title>The red deer Cervus elaphus genome CerEla1.0: sequencing, annotating, genes, and chromosomes.</title>
        <authorList>
            <person name="Bana N.A."/>
            <person name="Nyiri A."/>
            <person name="Nagy J."/>
            <person name="Frank K."/>
            <person name="Nagy T."/>
            <person name="Steger V."/>
            <person name="Schiller M."/>
            <person name="Lakatos P."/>
            <person name="Sugar L."/>
            <person name="Horn P."/>
            <person name="Barta E."/>
            <person name="Orosz L."/>
        </authorList>
    </citation>
    <scope>NUCLEOTIDE SEQUENCE [LARGE SCALE GENOMIC DNA]</scope>
    <source>
        <strain evidence="19">Hungarian</strain>
    </source>
</reference>
<evidence type="ECO:0000256" key="9">
    <source>
        <dbReference type="ARBA" id="ARBA00022939"/>
    </source>
</evidence>
<dbReference type="OrthoDB" id="186626at2759"/>
<comment type="catalytic activity">
    <reaction evidence="14">
        <text>2-hydroxyestrone + S-adenosyl-L-methionine = 2-methoxyestrone + S-adenosyl-L-homocysteine + H(+)</text>
        <dbReference type="Rhea" id="RHEA:53100"/>
        <dbReference type="ChEBI" id="CHEBI:1156"/>
        <dbReference type="ChEBI" id="CHEBI:1189"/>
        <dbReference type="ChEBI" id="CHEBI:15378"/>
        <dbReference type="ChEBI" id="CHEBI:57856"/>
        <dbReference type="ChEBI" id="CHEBI:59789"/>
    </reaction>
    <physiologicalReaction direction="left-to-right" evidence="14">
        <dbReference type="Rhea" id="RHEA:53101"/>
    </physiologicalReaction>
</comment>
<evidence type="ECO:0000256" key="18">
    <source>
        <dbReference type="SAM" id="MobiDB-lite"/>
    </source>
</evidence>
<dbReference type="GO" id="GO:0005886">
    <property type="term" value="C:plasma membrane"/>
    <property type="evidence" value="ECO:0007669"/>
    <property type="project" value="UniProtKB-SubCell"/>
</dbReference>
<dbReference type="GO" id="GO:0032502">
    <property type="term" value="P:developmental process"/>
    <property type="evidence" value="ECO:0007669"/>
    <property type="project" value="TreeGrafter"/>
</dbReference>
<comment type="similarity">
    <text evidence="10">Belongs to the class I-like SAM-binding methyltransferase superfamily. Cation-dependent O-methyltransferase family.</text>
</comment>
<dbReference type="GO" id="GO:0030424">
    <property type="term" value="C:axon"/>
    <property type="evidence" value="ECO:0007669"/>
    <property type="project" value="TreeGrafter"/>
</dbReference>
<evidence type="ECO:0000256" key="15">
    <source>
        <dbReference type="ARBA" id="ARBA00048257"/>
    </source>
</evidence>
<comment type="catalytic activity">
    <reaction evidence="15">
        <text>2-hydroxyestrone + S-adenosyl-L-methionine = 2-hydroxy-3-methoxy-estrone + S-adenosyl-L-homocysteine + H(+)</text>
        <dbReference type="Rhea" id="RHEA:53108"/>
        <dbReference type="ChEBI" id="CHEBI:1156"/>
        <dbReference type="ChEBI" id="CHEBI:15378"/>
        <dbReference type="ChEBI" id="CHEBI:57856"/>
        <dbReference type="ChEBI" id="CHEBI:59789"/>
        <dbReference type="ChEBI" id="CHEBI:136980"/>
    </reaction>
    <physiologicalReaction direction="left-to-right" evidence="15">
        <dbReference type="Rhea" id="RHEA:53109"/>
    </physiologicalReaction>
</comment>
<dbReference type="CDD" id="cd02440">
    <property type="entry name" value="AdoMet_MTases"/>
    <property type="match status" value="1"/>
</dbReference>
<keyword evidence="5" id="KW-0489">Methyltransferase</keyword>
<dbReference type="Pfam" id="PF00514">
    <property type="entry name" value="Arm"/>
    <property type="match status" value="1"/>
</dbReference>
<dbReference type="SUPFAM" id="SSF48371">
    <property type="entry name" value="ARM repeat"/>
    <property type="match status" value="1"/>
</dbReference>
<dbReference type="GO" id="GO:0030425">
    <property type="term" value="C:dendrite"/>
    <property type="evidence" value="ECO:0007669"/>
    <property type="project" value="TreeGrafter"/>
</dbReference>
<dbReference type="GO" id="GO:0042417">
    <property type="term" value="P:dopamine metabolic process"/>
    <property type="evidence" value="ECO:0007669"/>
    <property type="project" value="TreeGrafter"/>
</dbReference>
<comment type="catalytic activity">
    <reaction evidence="17">
        <text>2-hydroxy-17beta-estradiol + S-adenosyl-L-methionine = 2-hydroxy-3-methoxy-17beta-estradiol + S-adenosyl-L-homocysteine + H(+)</text>
        <dbReference type="Rhea" id="RHEA:53092"/>
        <dbReference type="ChEBI" id="CHEBI:15378"/>
        <dbReference type="ChEBI" id="CHEBI:28744"/>
        <dbReference type="ChEBI" id="CHEBI:57856"/>
        <dbReference type="ChEBI" id="CHEBI:59789"/>
        <dbReference type="ChEBI" id="CHEBI:89268"/>
    </reaction>
    <physiologicalReaction direction="left-to-right" evidence="17">
        <dbReference type="Rhea" id="RHEA:53093"/>
    </physiologicalReaction>
</comment>
<evidence type="ECO:0000256" key="16">
    <source>
        <dbReference type="ARBA" id="ARBA00049049"/>
    </source>
</evidence>
<organism evidence="19 20">
    <name type="scientific">Cervus elaphus hippelaphus</name>
    <name type="common">European red deer</name>
    <dbReference type="NCBI Taxonomy" id="46360"/>
    <lineage>
        <taxon>Eukaryota</taxon>
        <taxon>Metazoa</taxon>
        <taxon>Chordata</taxon>
        <taxon>Craniata</taxon>
        <taxon>Vertebrata</taxon>
        <taxon>Euteleostomi</taxon>
        <taxon>Mammalia</taxon>
        <taxon>Eutheria</taxon>
        <taxon>Laurasiatheria</taxon>
        <taxon>Artiodactyla</taxon>
        <taxon>Ruminantia</taxon>
        <taxon>Pecora</taxon>
        <taxon>Cervidae</taxon>
        <taxon>Cervinae</taxon>
        <taxon>Cervus</taxon>
    </lineage>
</organism>
<evidence type="ECO:0000256" key="2">
    <source>
        <dbReference type="ARBA" id="ARBA00004228"/>
    </source>
</evidence>
<evidence type="ECO:0000313" key="19">
    <source>
        <dbReference type="EMBL" id="OWK14269.1"/>
    </source>
</evidence>
<dbReference type="InterPro" id="IPR016024">
    <property type="entry name" value="ARM-type_fold"/>
</dbReference>
<keyword evidence="7" id="KW-0949">S-adenosyl-L-methionine</keyword>
<keyword evidence="6" id="KW-0808">Transferase</keyword>
<sequence length="343" mass="37358">MRDSGGGAPCPGFELLYQPEVVRLYLSLLTESRNFNTLEAAAGALQNLSAGNWVWATYIRAAVRKERGLPVLVELLQSETDKGPDPCRLVCVPPPQSAAANARGPKAAPSPEGLDDSTLPLVEKSLDGYSTVDRRERRARGSDPAGEISEKEPLKIVDSVLREQQPSVLLELGAYCGYSAVRMARLLLPGARLLTIELNPEYAAITQQMVEFAGLQDKVTVVLGASQDIIPQLKKKYDVDTLDMVFIDHWKDRYLPDTLLLEECGLLRKGTVLLADNVIFPGAPDFLEYVRGSSCFACSHFSSYLEYSKVVDGLEKVVYKGPGSPMQDPPPLPALKGEAAPAL</sequence>
<dbReference type="EC" id="2.1.1.6" evidence="3"/>
<comment type="caution">
    <text evidence="19">The sequence shown here is derived from an EMBL/GenBank/DDBJ whole genome shotgun (WGS) entry which is preliminary data.</text>
</comment>
<dbReference type="PROSITE" id="PS51682">
    <property type="entry name" value="SAM_OMT_I"/>
    <property type="match status" value="1"/>
</dbReference>
<dbReference type="FunFam" id="3.40.50.150:FF:000054">
    <property type="entry name" value="Catechol O-methyltransferase"/>
    <property type="match status" value="1"/>
</dbReference>
<evidence type="ECO:0000256" key="10">
    <source>
        <dbReference type="ARBA" id="ARBA00023453"/>
    </source>
</evidence>
<comment type="catalytic activity">
    <reaction evidence="11">
        <text>2-hydroxy-17beta-estradiol + S-adenosyl-L-methionine = 2-methoxy-17beta-estradiol + S-adenosyl-L-homocysteine + H(+)</text>
        <dbReference type="Rhea" id="RHEA:53088"/>
        <dbReference type="ChEBI" id="CHEBI:15378"/>
        <dbReference type="ChEBI" id="CHEBI:28744"/>
        <dbReference type="ChEBI" id="CHEBI:28955"/>
        <dbReference type="ChEBI" id="CHEBI:57856"/>
        <dbReference type="ChEBI" id="CHEBI:59789"/>
    </reaction>
    <physiologicalReaction direction="left-to-right" evidence="11">
        <dbReference type="Rhea" id="RHEA:53089"/>
    </physiologicalReaction>
</comment>